<proteinExistence type="predicted"/>
<dbReference type="InterPro" id="IPR002469">
    <property type="entry name" value="Peptidase_S9B_N"/>
</dbReference>
<evidence type="ECO:0000259" key="5">
    <source>
        <dbReference type="Pfam" id="PF00930"/>
    </source>
</evidence>
<keyword evidence="1" id="KW-0732">Signal</keyword>
<dbReference type="InterPro" id="IPR029058">
    <property type="entry name" value="AB_hydrolase_fold"/>
</dbReference>
<dbReference type="SUPFAM" id="SSF82171">
    <property type="entry name" value="DPP6 N-terminal domain-like"/>
    <property type="match status" value="1"/>
</dbReference>
<feature type="domain" description="Peptidase S9 prolyl oligopeptidase catalytic" evidence="4">
    <location>
        <begin position="461"/>
        <end position="536"/>
    </location>
</feature>
<dbReference type="AlphaFoldDB" id="A0A7V4U173"/>
<dbReference type="Gene3D" id="2.120.10.30">
    <property type="entry name" value="TolB, C-terminal domain"/>
    <property type="match status" value="2"/>
</dbReference>
<dbReference type="Proteomes" id="UP000885779">
    <property type="component" value="Unassembled WGS sequence"/>
</dbReference>
<dbReference type="InterPro" id="IPR001375">
    <property type="entry name" value="Peptidase_S9_cat"/>
</dbReference>
<gene>
    <name evidence="6" type="ORF">ENK44_09995</name>
</gene>
<dbReference type="PANTHER" id="PTHR42776:SF13">
    <property type="entry name" value="DIPEPTIDYL-PEPTIDASE 5"/>
    <property type="match status" value="1"/>
</dbReference>
<name>A0A7V4U173_CALAY</name>
<keyword evidence="3" id="KW-0720">Serine protease</keyword>
<dbReference type="GO" id="GO:0006508">
    <property type="term" value="P:proteolysis"/>
    <property type="evidence" value="ECO:0007669"/>
    <property type="project" value="InterPro"/>
</dbReference>
<keyword evidence="2" id="KW-0378">Hydrolase</keyword>
<feature type="non-terminal residue" evidence="6">
    <location>
        <position position="536"/>
    </location>
</feature>
<evidence type="ECO:0000256" key="2">
    <source>
        <dbReference type="ARBA" id="ARBA00022801"/>
    </source>
</evidence>
<dbReference type="InterPro" id="IPR011659">
    <property type="entry name" value="WD40"/>
</dbReference>
<dbReference type="SUPFAM" id="SSF53474">
    <property type="entry name" value="alpha/beta-Hydrolases"/>
    <property type="match status" value="1"/>
</dbReference>
<evidence type="ECO:0000259" key="4">
    <source>
        <dbReference type="Pfam" id="PF00326"/>
    </source>
</evidence>
<reference evidence="6" key="1">
    <citation type="journal article" date="2020" name="mSystems">
        <title>Genome- and Community-Level Interaction Insights into Carbon Utilization and Element Cycling Functions of Hydrothermarchaeota in Hydrothermal Sediment.</title>
        <authorList>
            <person name="Zhou Z."/>
            <person name="Liu Y."/>
            <person name="Xu W."/>
            <person name="Pan J."/>
            <person name="Luo Z.H."/>
            <person name="Li M."/>
        </authorList>
    </citation>
    <scope>NUCLEOTIDE SEQUENCE [LARGE SCALE GENOMIC DNA]</scope>
    <source>
        <strain evidence="6">HyVt-577</strain>
    </source>
</reference>
<dbReference type="EMBL" id="DRQG01000093">
    <property type="protein sequence ID" value="HGY56024.1"/>
    <property type="molecule type" value="Genomic_DNA"/>
</dbReference>
<feature type="domain" description="Dipeptidylpeptidase IV N-terminal" evidence="5">
    <location>
        <begin position="41"/>
        <end position="120"/>
    </location>
</feature>
<evidence type="ECO:0000313" key="6">
    <source>
        <dbReference type="EMBL" id="HGY56024.1"/>
    </source>
</evidence>
<protein>
    <submittedName>
        <fullName evidence="6">S9 family peptidase</fullName>
    </submittedName>
</protein>
<dbReference type="Pfam" id="PF07676">
    <property type="entry name" value="PD40"/>
    <property type="match status" value="2"/>
</dbReference>
<comment type="caution">
    <text evidence="6">The sequence shown here is derived from an EMBL/GenBank/DDBJ whole genome shotgun (WGS) entry which is preliminary data.</text>
</comment>
<dbReference type="GO" id="GO:0004252">
    <property type="term" value="F:serine-type endopeptidase activity"/>
    <property type="evidence" value="ECO:0007669"/>
    <property type="project" value="TreeGrafter"/>
</dbReference>
<dbReference type="Pfam" id="PF00326">
    <property type="entry name" value="Peptidase_S9"/>
    <property type="match status" value="1"/>
</dbReference>
<sequence>MRVLSFVTILIMFYSLTAGEKRAITFEDFFSMKRMGGIAVSPDGGEVAFSITVPNIEQNDFKTDIWIFNLDNNELKQFTTAEKSSSGPVWAPDGRWLYFNRSGQIWKQAVDGGKAVQVTDFAPGAGGAVFSKDGKRMLFVSHVYPDCQTEDCYKQKMEEAQNSPVKARLIDRLLYRHWNSWRDGKYSHVFMADADGGNIRDLTPGAYDTPPISLGSGSDYTFSPDGKEVCFVRNTDPIVAASTNNDLFIVTPADDKITRLTEGKGNDNHPAYSPDGRYIAYASMKRAGFEADRLRLMLYDRKNKTHKELTGEFNLSVYDFVWHPDSKTIYFKTPQRGFYNLYKVDVRSAKIETVLKHHYIGAFGFAGKNKLVLTIQTAAMPNELFLYDLQTEKLRQLTFINKELLSRLELPKLEEFWFTGAKGDRVQGFIIKPPFFDPDKKYPAVELIHGGPQGAWGDDFHYRWNYQMFAAPGYVVFMINFHGSKGYGQDFCDAVSKDWGGAPYEDILKGTEYVLNTYDFIDRERVGAAGASYGGF</sequence>
<dbReference type="Gene3D" id="3.40.50.1820">
    <property type="entry name" value="alpha/beta hydrolase"/>
    <property type="match status" value="1"/>
</dbReference>
<evidence type="ECO:0000256" key="3">
    <source>
        <dbReference type="ARBA" id="ARBA00022825"/>
    </source>
</evidence>
<accession>A0A7V4U173</accession>
<keyword evidence="3" id="KW-0645">Protease</keyword>
<organism evidence="6">
    <name type="scientific">Caldithrix abyssi</name>
    <dbReference type="NCBI Taxonomy" id="187145"/>
    <lineage>
        <taxon>Bacteria</taxon>
        <taxon>Pseudomonadati</taxon>
        <taxon>Calditrichota</taxon>
        <taxon>Calditrichia</taxon>
        <taxon>Calditrichales</taxon>
        <taxon>Calditrichaceae</taxon>
        <taxon>Caldithrix</taxon>
    </lineage>
</organism>
<dbReference type="InterPro" id="IPR011042">
    <property type="entry name" value="6-blade_b-propeller_TolB-like"/>
</dbReference>
<dbReference type="PANTHER" id="PTHR42776">
    <property type="entry name" value="SERINE PEPTIDASE S9 FAMILY MEMBER"/>
    <property type="match status" value="1"/>
</dbReference>
<evidence type="ECO:0000256" key="1">
    <source>
        <dbReference type="ARBA" id="ARBA00022729"/>
    </source>
</evidence>
<dbReference type="Pfam" id="PF00930">
    <property type="entry name" value="DPPIV_N"/>
    <property type="match status" value="1"/>
</dbReference>